<proteinExistence type="predicted"/>
<keyword evidence="2" id="KW-1185">Reference proteome</keyword>
<accession>A0A3D9BDQ8</accession>
<organism evidence="1 2">
    <name type="scientific">Chryseobacterium piscium</name>
    <dbReference type="NCBI Taxonomy" id="333702"/>
    <lineage>
        <taxon>Bacteria</taxon>
        <taxon>Pseudomonadati</taxon>
        <taxon>Bacteroidota</taxon>
        <taxon>Flavobacteriia</taxon>
        <taxon>Flavobacteriales</taxon>
        <taxon>Weeksellaceae</taxon>
        <taxon>Chryseobacterium group</taxon>
        <taxon>Chryseobacterium</taxon>
    </lineage>
</organism>
<comment type="caution">
    <text evidence="1">The sequence shown here is derived from an EMBL/GenBank/DDBJ whole genome shotgun (WGS) entry which is preliminary data.</text>
</comment>
<dbReference type="EMBL" id="QNVS01000073">
    <property type="protein sequence ID" value="REC51599.1"/>
    <property type="molecule type" value="Genomic_DNA"/>
</dbReference>
<evidence type="ECO:0000313" key="1">
    <source>
        <dbReference type="EMBL" id="REC51599.1"/>
    </source>
</evidence>
<protein>
    <submittedName>
        <fullName evidence="1">Uncharacterized protein</fullName>
    </submittedName>
</protein>
<reference evidence="1 2" key="1">
    <citation type="journal article" date="2006" name="Int. J. Syst. Evol. Microbiol.">
        <title>Chryseobacterium piscium sp. nov., isolated from fish of the South Atlantic Ocean off South Africa.</title>
        <authorList>
            <person name="de Beer H."/>
            <person name="Hugo C.J."/>
            <person name="Jooste P.J."/>
            <person name="Vancanneyt M."/>
            <person name="Coenye T."/>
            <person name="Vandamme P."/>
        </authorList>
    </citation>
    <scope>NUCLEOTIDE SEQUENCE [LARGE SCALE GENOMIC DNA]</scope>
    <source>
        <strain evidence="1 2">CCUG 51923</strain>
    </source>
</reference>
<sequence length="63" mass="7195">MLKPLGSTESKHLNIVLEKEWKHSSVDLFRMTNYMDVFSNIEFMTTTIAPIETTSFLVADGTK</sequence>
<dbReference type="AlphaFoldDB" id="A0A3D9BDQ8"/>
<evidence type="ECO:0000313" key="2">
    <source>
        <dbReference type="Proteomes" id="UP000256512"/>
    </source>
</evidence>
<name>A0A3D9BDQ8_9FLAO</name>
<dbReference type="Proteomes" id="UP000256512">
    <property type="component" value="Unassembled WGS sequence"/>
</dbReference>
<gene>
    <name evidence="1" type="ORF">DRF62_17160</name>
</gene>